<dbReference type="EMBL" id="JARIHO010000005">
    <property type="protein sequence ID" value="KAJ7360842.1"/>
    <property type="molecule type" value="Genomic_DNA"/>
</dbReference>
<dbReference type="Gene3D" id="1.20.58.80">
    <property type="entry name" value="Phosphotransferase system, lactose/cellobiose-type IIA subunit"/>
    <property type="match status" value="1"/>
</dbReference>
<dbReference type="Proteomes" id="UP001218218">
    <property type="component" value="Unassembled WGS sequence"/>
</dbReference>
<proteinExistence type="predicted"/>
<sequence>MSRPRSLAELATAAVEFVPPPSRSLRHYLRLAEQQCNAGRAYMADARNAGPEVVWLERERAFIEFARATKLILETIPALVEYQGDGVLTRRQKDNLAANGQELRKDLEELKVALVDRPETEPRSLVYQSVFSLLQEISRTRNFQMYDNLVDQHGVMSAQDPILAIVKSLDSRKALLQIASNLGIYDDPRLRDALREDEQQIAAIILTIMNSGSERAAVLRLEGDFAQSFLDVVQNTLDRGFLMHPQHNSKARRLILKLSGACDKLPSSLFITGVSGRSEHAAFGGGFGDIYQASYNGRTVA</sequence>
<protein>
    <submittedName>
        <fullName evidence="1">Uncharacterized protein</fullName>
    </submittedName>
</protein>
<gene>
    <name evidence="1" type="ORF">DFH08DRAFT_360151</name>
</gene>
<organism evidence="1 2">
    <name type="scientific">Mycena albidolilacea</name>
    <dbReference type="NCBI Taxonomy" id="1033008"/>
    <lineage>
        <taxon>Eukaryota</taxon>
        <taxon>Fungi</taxon>
        <taxon>Dikarya</taxon>
        <taxon>Basidiomycota</taxon>
        <taxon>Agaricomycotina</taxon>
        <taxon>Agaricomycetes</taxon>
        <taxon>Agaricomycetidae</taxon>
        <taxon>Agaricales</taxon>
        <taxon>Marasmiineae</taxon>
        <taxon>Mycenaceae</taxon>
        <taxon>Mycena</taxon>
    </lineage>
</organism>
<name>A0AAD7AJL2_9AGAR</name>
<reference evidence="1" key="1">
    <citation type="submission" date="2023-03" db="EMBL/GenBank/DDBJ databases">
        <title>Massive genome expansion in bonnet fungi (Mycena s.s.) driven by repeated elements and novel gene families across ecological guilds.</title>
        <authorList>
            <consortium name="Lawrence Berkeley National Laboratory"/>
            <person name="Harder C.B."/>
            <person name="Miyauchi S."/>
            <person name="Viragh M."/>
            <person name="Kuo A."/>
            <person name="Thoen E."/>
            <person name="Andreopoulos B."/>
            <person name="Lu D."/>
            <person name="Skrede I."/>
            <person name="Drula E."/>
            <person name="Henrissat B."/>
            <person name="Morin E."/>
            <person name="Kohler A."/>
            <person name="Barry K."/>
            <person name="LaButti K."/>
            <person name="Morin E."/>
            <person name="Salamov A."/>
            <person name="Lipzen A."/>
            <person name="Mereny Z."/>
            <person name="Hegedus B."/>
            <person name="Baldrian P."/>
            <person name="Stursova M."/>
            <person name="Weitz H."/>
            <person name="Taylor A."/>
            <person name="Grigoriev I.V."/>
            <person name="Nagy L.G."/>
            <person name="Martin F."/>
            <person name="Kauserud H."/>
        </authorList>
    </citation>
    <scope>NUCLEOTIDE SEQUENCE</scope>
    <source>
        <strain evidence="1">CBHHK002</strain>
    </source>
</reference>
<evidence type="ECO:0000313" key="1">
    <source>
        <dbReference type="EMBL" id="KAJ7360842.1"/>
    </source>
</evidence>
<evidence type="ECO:0000313" key="2">
    <source>
        <dbReference type="Proteomes" id="UP001218218"/>
    </source>
</evidence>
<dbReference type="AlphaFoldDB" id="A0AAD7AJL2"/>
<keyword evidence="2" id="KW-1185">Reference proteome</keyword>
<accession>A0AAD7AJL2</accession>
<comment type="caution">
    <text evidence="1">The sequence shown here is derived from an EMBL/GenBank/DDBJ whole genome shotgun (WGS) entry which is preliminary data.</text>
</comment>